<reference evidence="13" key="1">
    <citation type="journal article" date="2019" name="Int. J. Syst. Evol. Microbiol.">
        <title>The Global Catalogue of Microorganisms (GCM) 10K type strain sequencing project: providing services to taxonomists for standard genome sequencing and annotation.</title>
        <authorList>
            <consortium name="The Broad Institute Genomics Platform"/>
            <consortium name="The Broad Institute Genome Sequencing Center for Infectious Disease"/>
            <person name="Wu L."/>
            <person name="Ma J."/>
        </authorList>
    </citation>
    <scope>NUCLEOTIDE SEQUENCE [LARGE SCALE GENOMIC DNA]</scope>
    <source>
        <strain evidence="13">JCM 3367</strain>
    </source>
</reference>
<dbReference type="EMBL" id="BAAARY010000015">
    <property type="protein sequence ID" value="GAA2528867.1"/>
    <property type="molecule type" value="Genomic_DNA"/>
</dbReference>
<dbReference type="SUPFAM" id="SSF53448">
    <property type="entry name" value="Nucleotide-diphospho-sugar transferases"/>
    <property type="match status" value="1"/>
</dbReference>
<keyword evidence="8 10" id="KW-0472">Membrane</keyword>
<evidence type="ECO:0000259" key="11">
    <source>
        <dbReference type="Pfam" id="PF00535"/>
    </source>
</evidence>
<comment type="caution">
    <text evidence="12">The sequence shown here is derived from an EMBL/GenBank/DDBJ whole genome shotgun (WGS) entry which is preliminary data.</text>
</comment>
<organism evidence="12 13">
    <name type="scientific">Pilimelia columellifera subsp. columellifera</name>
    <dbReference type="NCBI Taxonomy" id="706583"/>
    <lineage>
        <taxon>Bacteria</taxon>
        <taxon>Bacillati</taxon>
        <taxon>Actinomycetota</taxon>
        <taxon>Actinomycetes</taxon>
        <taxon>Micromonosporales</taxon>
        <taxon>Micromonosporaceae</taxon>
        <taxon>Pilimelia</taxon>
    </lineage>
</organism>
<dbReference type="Gene3D" id="3.90.550.10">
    <property type="entry name" value="Spore Coat Polysaccharide Biosynthesis Protein SpsA, Chain A"/>
    <property type="match status" value="1"/>
</dbReference>
<feature type="transmembrane region" description="Helical" evidence="10">
    <location>
        <begin position="225"/>
        <end position="248"/>
    </location>
</feature>
<evidence type="ECO:0000256" key="3">
    <source>
        <dbReference type="ARBA" id="ARBA00022676"/>
    </source>
</evidence>
<evidence type="ECO:0000256" key="6">
    <source>
        <dbReference type="ARBA" id="ARBA00022985"/>
    </source>
</evidence>
<evidence type="ECO:0000256" key="9">
    <source>
        <dbReference type="SAM" id="MobiDB-lite"/>
    </source>
</evidence>
<protein>
    <submittedName>
        <fullName evidence="12">Glycosyltransferase family 2 protein</fullName>
    </submittedName>
</protein>
<keyword evidence="7 10" id="KW-1133">Transmembrane helix</keyword>
<evidence type="ECO:0000256" key="1">
    <source>
        <dbReference type="ARBA" id="ARBA00006739"/>
    </source>
</evidence>
<feature type="transmembrane region" description="Helical" evidence="10">
    <location>
        <begin position="260"/>
        <end position="285"/>
    </location>
</feature>
<accession>A0ABP6AYZ1</accession>
<dbReference type="InterPro" id="IPR029044">
    <property type="entry name" value="Nucleotide-diphossugar_trans"/>
</dbReference>
<evidence type="ECO:0000256" key="7">
    <source>
        <dbReference type="ARBA" id="ARBA00022989"/>
    </source>
</evidence>
<keyword evidence="4" id="KW-0808">Transferase</keyword>
<dbReference type="InterPro" id="IPR001173">
    <property type="entry name" value="Glyco_trans_2-like"/>
</dbReference>
<name>A0ABP6AYZ1_9ACTN</name>
<dbReference type="InterPro" id="IPR050256">
    <property type="entry name" value="Glycosyltransferase_2"/>
</dbReference>
<gene>
    <name evidence="12" type="ORF">GCM10010201_30010</name>
</gene>
<keyword evidence="5 10" id="KW-0812">Transmembrane</keyword>
<proteinExistence type="inferred from homology"/>
<sequence>MFVSIVVPCFRSADTLPELTEHLATVMPGCATAYEVVLVVDDGGDDTWRVAAALARQRPNVRAIRLARNYGQHNALVAGVRAARYEVVVTMDDDLQHPPEQIPTLLAALTEDVDLVYGVADHEEHGAARSLASRLVKSSMARAMKVRDARHISAFRAFRSFLAGGLDQIAGPHACIDVALSWGTTRIAATTVRMRQRPNGTSGYTLRGLLRHTANMLLGYSTLPLRLVTIAGFAVGLVGLALFAQVVYRYVTGATTVAGFTTVASMVALFAAAQMVALGVLGEYIGRIHTGGMGRPTYVIRDRIDGDAPAPGQPAANVGALTPETEKAS</sequence>
<feature type="region of interest" description="Disordered" evidence="9">
    <location>
        <begin position="308"/>
        <end position="329"/>
    </location>
</feature>
<keyword evidence="13" id="KW-1185">Reference proteome</keyword>
<dbReference type="RefSeq" id="WP_344173526.1">
    <property type="nucleotide sequence ID" value="NZ_BAAARY010000015.1"/>
</dbReference>
<dbReference type="PANTHER" id="PTHR48090">
    <property type="entry name" value="UNDECAPRENYL-PHOSPHATE 4-DEOXY-4-FORMAMIDO-L-ARABINOSE TRANSFERASE-RELATED"/>
    <property type="match status" value="1"/>
</dbReference>
<dbReference type="Pfam" id="PF00535">
    <property type="entry name" value="Glycos_transf_2"/>
    <property type="match status" value="1"/>
</dbReference>
<keyword evidence="3" id="KW-0328">Glycosyltransferase</keyword>
<dbReference type="PANTHER" id="PTHR48090:SF3">
    <property type="entry name" value="UNDECAPRENYL-PHOSPHATE 4-DEOXY-4-FORMAMIDO-L-ARABINOSE TRANSFERASE"/>
    <property type="match status" value="1"/>
</dbReference>
<evidence type="ECO:0000256" key="5">
    <source>
        <dbReference type="ARBA" id="ARBA00022692"/>
    </source>
</evidence>
<keyword evidence="6" id="KW-0448">Lipopolysaccharide biosynthesis</keyword>
<feature type="domain" description="Glycosyltransferase 2-like" evidence="11">
    <location>
        <begin position="4"/>
        <end position="126"/>
    </location>
</feature>
<keyword evidence="2" id="KW-1003">Cell membrane</keyword>
<evidence type="ECO:0000313" key="12">
    <source>
        <dbReference type="EMBL" id="GAA2528867.1"/>
    </source>
</evidence>
<evidence type="ECO:0000313" key="13">
    <source>
        <dbReference type="Proteomes" id="UP001499978"/>
    </source>
</evidence>
<evidence type="ECO:0000256" key="10">
    <source>
        <dbReference type="SAM" id="Phobius"/>
    </source>
</evidence>
<dbReference type="Proteomes" id="UP001499978">
    <property type="component" value="Unassembled WGS sequence"/>
</dbReference>
<evidence type="ECO:0000256" key="2">
    <source>
        <dbReference type="ARBA" id="ARBA00022475"/>
    </source>
</evidence>
<comment type="similarity">
    <text evidence="1">Belongs to the glycosyltransferase 2 family.</text>
</comment>
<evidence type="ECO:0000256" key="8">
    <source>
        <dbReference type="ARBA" id="ARBA00023136"/>
    </source>
</evidence>
<evidence type="ECO:0000256" key="4">
    <source>
        <dbReference type="ARBA" id="ARBA00022679"/>
    </source>
</evidence>
<dbReference type="CDD" id="cd04187">
    <property type="entry name" value="DPM1_like_bac"/>
    <property type="match status" value="1"/>
</dbReference>